<gene>
    <name evidence="2" type="ORF">ALC57_06387</name>
</gene>
<keyword evidence="3" id="KW-1185">Reference proteome</keyword>
<dbReference type="STRING" id="471704.A0A151J973"/>
<dbReference type="GO" id="GO:0003676">
    <property type="term" value="F:nucleic acid binding"/>
    <property type="evidence" value="ECO:0007669"/>
    <property type="project" value="InterPro"/>
</dbReference>
<name>A0A151J973_9HYME</name>
<dbReference type="AlphaFoldDB" id="A0A151J973"/>
<evidence type="ECO:0008006" key="4">
    <source>
        <dbReference type="Google" id="ProtNLM"/>
    </source>
</evidence>
<feature type="compositionally biased region" description="Basic and acidic residues" evidence="1">
    <location>
        <begin position="277"/>
        <end position="293"/>
    </location>
</feature>
<accession>A0A151J973</accession>
<protein>
    <recommendedName>
        <fullName evidence="4">Integrase catalytic domain-containing protein</fullName>
    </recommendedName>
</protein>
<evidence type="ECO:0000256" key="1">
    <source>
        <dbReference type="SAM" id="MobiDB-lite"/>
    </source>
</evidence>
<feature type="compositionally biased region" description="Basic residues" evidence="1">
    <location>
        <begin position="184"/>
        <end position="194"/>
    </location>
</feature>
<proteinExistence type="predicted"/>
<dbReference type="InterPro" id="IPR036397">
    <property type="entry name" value="RNaseH_sf"/>
</dbReference>
<evidence type="ECO:0000313" key="2">
    <source>
        <dbReference type="EMBL" id="KYN21241.1"/>
    </source>
</evidence>
<dbReference type="EMBL" id="KQ979481">
    <property type="protein sequence ID" value="KYN21241.1"/>
    <property type="molecule type" value="Genomic_DNA"/>
</dbReference>
<feature type="region of interest" description="Disordered" evidence="1">
    <location>
        <begin position="243"/>
        <end position="293"/>
    </location>
</feature>
<feature type="compositionally biased region" description="Polar residues" evidence="1">
    <location>
        <begin position="196"/>
        <end position="211"/>
    </location>
</feature>
<evidence type="ECO:0000313" key="3">
    <source>
        <dbReference type="Proteomes" id="UP000078492"/>
    </source>
</evidence>
<sequence>MREIGRIIRTYASHDQTSWNRIIFRLERVINSTVHASTGFAPDQLHFDEELNVEINPILLPLHEENESRVRRIRKAKQQLINCANKRKAQFNKHRCALQYNIGDLVWLRLHRRSDAHKREARKIHLVYDGPYRVPDIIKPNAFMIENLDGNIIGVFNSRQLKPHREPHYKRANDSSSSSQENHPRRRRLSRRKNSSGESDNTSSEGKQQINILRAASIPKNIITRERIDKLIIRLQDSINQKKETTYEEKVQSQEKSNPRVSSTSADGINNNEELETERSDSPEINRKNIINRDGHKTQNLYQWQSANKPENNLVIDDKKRIKFQQRELIEINKAQKNKNGVKTQIFTTRYCNNTINKNNNHRSKNKFNKVSSEQILPLARKLLGESSAAAIRDAKPIVQFSDSQSLAKHKASSTIHGVKSKSKKLTNHSRLFFSHSTVIGQFLTITSSSVYCRRALRPQTSSVGAYDESSDF</sequence>
<feature type="region of interest" description="Disordered" evidence="1">
    <location>
        <begin position="159"/>
        <end position="211"/>
    </location>
</feature>
<feature type="compositionally biased region" description="Polar residues" evidence="1">
    <location>
        <begin position="254"/>
        <end position="272"/>
    </location>
</feature>
<feature type="compositionally biased region" description="Basic and acidic residues" evidence="1">
    <location>
        <begin position="243"/>
        <end position="253"/>
    </location>
</feature>
<dbReference type="Gene3D" id="3.30.420.10">
    <property type="entry name" value="Ribonuclease H-like superfamily/Ribonuclease H"/>
    <property type="match status" value="1"/>
</dbReference>
<reference evidence="2 3" key="1">
    <citation type="submission" date="2015-09" db="EMBL/GenBank/DDBJ databases">
        <title>Trachymyrmex cornetzi WGS genome.</title>
        <authorList>
            <person name="Nygaard S."/>
            <person name="Hu H."/>
            <person name="Boomsma J."/>
            <person name="Zhang G."/>
        </authorList>
    </citation>
    <scope>NUCLEOTIDE SEQUENCE [LARGE SCALE GENOMIC DNA]</scope>
    <source>
        <strain evidence="2">Tcor2-1</strain>
        <tissue evidence="2">Whole body</tissue>
    </source>
</reference>
<organism evidence="2 3">
    <name type="scientific">Trachymyrmex cornetzi</name>
    <dbReference type="NCBI Taxonomy" id="471704"/>
    <lineage>
        <taxon>Eukaryota</taxon>
        <taxon>Metazoa</taxon>
        <taxon>Ecdysozoa</taxon>
        <taxon>Arthropoda</taxon>
        <taxon>Hexapoda</taxon>
        <taxon>Insecta</taxon>
        <taxon>Pterygota</taxon>
        <taxon>Neoptera</taxon>
        <taxon>Endopterygota</taxon>
        <taxon>Hymenoptera</taxon>
        <taxon>Apocrita</taxon>
        <taxon>Aculeata</taxon>
        <taxon>Formicoidea</taxon>
        <taxon>Formicidae</taxon>
        <taxon>Myrmicinae</taxon>
        <taxon>Trachymyrmex</taxon>
    </lineage>
</organism>
<feature type="compositionally biased region" description="Basic and acidic residues" evidence="1">
    <location>
        <begin position="163"/>
        <end position="173"/>
    </location>
</feature>
<dbReference type="Proteomes" id="UP000078492">
    <property type="component" value="Unassembled WGS sequence"/>
</dbReference>